<dbReference type="InterPro" id="IPR051850">
    <property type="entry name" value="Polysacch_Lyase_4"/>
</dbReference>
<gene>
    <name evidence="2" type="ORF">CICLE_v10006636mg</name>
</gene>
<dbReference type="PANTHER" id="PTHR32018:SF6">
    <property type="entry name" value="RHAMNOGALACTURONAN ENDOLYASE"/>
    <property type="match status" value="1"/>
</dbReference>
<dbReference type="InParanoid" id="V4S2S0"/>
<name>V4S2S0_CITCL</name>
<dbReference type="PANTHER" id="PTHR32018">
    <property type="entry name" value="RHAMNOGALACTURONATE LYASE FAMILY PROTEIN"/>
    <property type="match status" value="1"/>
</dbReference>
<keyword evidence="3" id="KW-1185">Reference proteome</keyword>
<dbReference type="AlphaFoldDB" id="V4S2S0"/>
<dbReference type="eggNOG" id="ENOG502QQM5">
    <property type="taxonomic scope" value="Eukaryota"/>
</dbReference>
<dbReference type="Pfam" id="PF14683">
    <property type="entry name" value="CBM-like"/>
    <property type="match status" value="1"/>
</dbReference>
<evidence type="ECO:0000259" key="1">
    <source>
        <dbReference type="Pfam" id="PF14683"/>
    </source>
</evidence>
<dbReference type="InterPro" id="IPR029411">
    <property type="entry name" value="RG-lyase_III"/>
</dbReference>
<dbReference type="KEGG" id="cic:CICLE_v10006636mg"/>
<organism evidence="2 3">
    <name type="scientific">Citrus clementina</name>
    <name type="common">Clementine</name>
    <name type="synonym">Citrus deliciosa x Citrus sinensis</name>
    <dbReference type="NCBI Taxonomy" id="85681"/>
    <lineage>
        <taxon>Eukaryota</taxon>
        <taxon>Viridiplantae</taxon>
        <taxon>Streptophyta</taxon>
        <taxon>Embryophyta</taxon>
        <taxon>Tracheophyta</taxon>
        <taxon>Spermatophyta</taxon>
        <taxon>Magnoliopsida</taxon>
        <taxon>eudicotyledons</taxon>
        <taxon>Gunneridae</taxon>
        <taxon>Pentapetalae</taxon>
        <taxon>rosids</taxon>
        <taxon>malvids</taxon>
        <taxon>Sapindales</taxon>
        <taxon>Rutaceae</taxon>
        <taxon>Aurantioideae</taxon>
        <taxon>Citrus</taxon>
    </lineage>
</organism>
<dbReference type="STRING" id="85681.V4S2S0"/>
<evidence type="ECO:0000313" key="3">
    <source>
        <dbReference type="Proteomes" id="UP000030687"/>
    </source>
</evidence>
<dbReference type="Gramene" id="ESR33050">
    <property type="protein sequence ID" value="ESR33050"/>
    <property type="gene ID" value="CICLE_v10006636mg"/>
</dbReference>
<dbReference type="EMBL" id="KI537036">
    <property type="protein sequence ID" value="ESR33050.1"/>
    <property type="molecule type" value="Genomic_DNA"/>
</dbReference>
<proteinExistence type="predicted"/>
<dbReference type="Gene3D" id="2.60.120.260">
    <property type="entry name" value="Galactose-binding domain-like"/>
    <property type="match status" value="1"/>
</dbReference>
<sequence>MGQITLKRSIFDTCFKSPSTPAVIFNKGNTDCGNDLKIFVPNPNDDIPYTIGVSNNTREWFFAHVTSKIIFQLENVSSKGNYTLQLALSAASYSNLRLQFNFNICQRDRRPLFSTGTIAKDNAIARHGIHGLCRFYVINVPSYLLYRGNNTIYLT</sequence>
<protein>
    <recommendedName>
        <fullName evidence="1">Rhamnogalacturonan lyase domain-containing protein</fullName>
    </recommendedName>
</protein>
<feature type="domain" description="Rhamnogalacturonan lyase" evidence="1">
    <location>
        <begin position="36"/>
        <end position="155"/>
    </location>
</feature>
<accession>V4S2S0</accession>
<dbReference type="InterPro" id="IPR008979">
    <property type="entry name" value="Galactose-bd-like_sf"/>
</dbReference>
<reference evidence="2 3" key="1">
    <citation type="submission" date="2013-10" db="EMBL/GenBank/DDBJ databases">
        <authorList>
            <consortium name="International Citrus Genome Consortium"/>
            <person name="Jenkins J."/>
            <person name="Schmutz J."/>
            <person name="Prochnik S."/>
            <person name="Rokhsar D."/>
            <person name="Gmitter F."/>
            <person name="Ollitrault P."/>
            <person name="Machado M."/>
            <person name="Talon M."/>
            <person name="Wincker P."/>
            <person name="Jaillon O."/>
            <person name="Morgante M."/>
        </authorList>
    </citation>
    <scope>NUCLEOTIDE SEQUENCE</scope>
    <source>
        <strain evidence="3">cv. Clemenules</strain>
    </source>
</reference>
<dbReference type="SUPFAM" id="SSF49785">
    <property type="entry name" value="Galactose-binding domain-like"/>
    <property type="match status" value="1"/>
</dbReference>
<dbReference type="Proteomes" id="UP000030687">
    <property type="component" value="Unassembled WGS sequence"/>
</dbReference>
<evidence type="ECO:0000313" key="2">
    <source>
        <dbReference type="EMBL" id="ESR33050.1"/>
    </source>
</evidence>